<feature type="domain" description="DUF1559" evidence="2">
    <location>
        <begin position="32"/>
        <end position="332"/>
    </location>
</feature>
<dbReference type="InterPro" id="IPR012902">
    <property type="entry name" value="N_methyl_site"/>
</dbReference>
<dbReference type="PANTHER" id="PTHR30093:SF2">
    <property type="entry name" value="TYPE II SECRETION SYSTEM PROTEIN H"/>
    <property type="match status" value="1"/>
</dbReference>
<accession>A0A7C4QI12</accession>
<sequence length="369" mass="38570">MSKARRGFTLIELLVVIAIIAILIALLLPAVQQAREAARRTQCRNNLKQIGLALHNYHDVFDRFVYKKGGTLHCGNTGSDTSRLTGNYERKSGLVALLPYVDQAPYYNRIEAGDPSFSGNNGHTVQPGGPAPWSGWPGWNNPVPAYRCPSDPGINTPRGVCNYAFCIGDVVNGNLNATNVSGLFALRTTYGVRDITDGASNTIAFSERVAANFGIGGKASPSIKEGTLTNVPTITTNPGSCLAAAAPIVNGGVYTTWSAVKGRFSSLWQDGQSENVGFLTVLPPNSVSCTNDTNGNADSGSPLLSASSHHVGGVHCLFADGAVRFISENIDTGNLGVAATIGAPSPYGVWGAMGTKAGNDVLATSGISQ</sequence>
<evidence type="ECO:0000256" key="1">
    <source>
        <dbReference type="SAM" id="MobiDB-lite"/>
    </source>
</evidence>
<organism evidence="3">
    <name type="scientific">Schlesneria paludicola</name>
    <dbReference type="NCBI Taxonomy" id="360056"/>
    <lineage>
        <taxon>Bacteria</taxon>
        <taxon>Pseudomonadati</taxon>
        <taxon>Planctomycetota</taxon>
        <taxon>Planctomycetia</taxon>
        <taxon>Planctomycetales</taxon>
        <taxon>Planctomycetaceae</taxon>
        <taxon>Schlesneria</taxon>
    </lineage>
</organism>
<name>A0A7C4QI12_9PLAN</name>
<dbReference type="PROSITE" id="PS00409">
    <property type="entry name" value="PROKAR_NTER_METHYL"/>
    <property type="match status" value="1"/>
</dbReference>
<dbReference type="Pfam" id="PF07596">
    <property type="entry name" value="SBP_bac_10"/>
    <property type="match status" value="1"/>
</dbReference>
<dbReference type="PANTHER" id="PTHR30093">
    <property type="entry name" value="GENERAL SECRETION PATHWAY PROTEIN G"/>
    <property type="match status" value="1"/>
</dbReference>
<comment type="caution">
    <text evidence="3">The sequence shown here is derived from an EMBL/GenBank/DDBJ whole genome shotgun (WGS) entry which is preliminary data.</text>
</comment>
<reference evidence="3" key="1">
    <citation type="journal article" date="2020" name="mSystems">
        <title>Genome- and Community-Level Interaction Insights into Carbon Utilization and Element Cycling Functions of Hydrothermarchaeota in Hydrothermal Sediment.</title>
        <authorList>
            <person name="Zhou Z."/>
            <person name="Liu Y."/>
            <person name="Xu W."/>
            <person name="Pan J."/>
            <person name="Luo Z.H."/>
            <person name="Li M."/>
        </authorList>
    </citation>
    <scope>NUCLEOTIDE SEQUENCE [LARGE SCALE GENOMIC DNA]</scope>
    <source>
        <strain evidence="3">SpSt-508</strain>
    </source>
</reference>
<protein>
    <submittedName>
        <fullName evidence="3">DUF1559 domain-containing protein</fullName>
    </submittedName>
</protein>
<dbReference type="InterPro" id="IPR011453">
    <property type="entry name" value="DUF1559"/>
</dbReference>
<dbReference type="EMBL" id="DSVQ01000012">
    <property type="protein sequence ID" value="HGT39361.1"/>
    <property type="molecule type" value="Genomic_DNA"/>
</dbReference>
<feature type="compositionally biased region" description="Low complexity" evidence="1">
    <location>
        <begin position="127"/>
        <end position="136"/>
    </location>
</feature>
<feature type="region of interest" description="Disordered" evidence="1">
    <location>
        <begin position="117"/>
        <end position="136"/>
    </location>
</feature>
<evidence type="ECO:0000259" key="2">
    <source>
        <dbReference type="Pfam" id="PF07596"/>
    </source>
</evidence>
<dbReference type="InterPro" id="IPR045584">
    <property type="entry name" value="Pilin-like"/>
</dbReference>
<proteinExistence type="predicted"/>
<dbReference type="Pfam" id="PF07963">
    <property type="entry name" value="N_methyl"/>
    <property type="match status" value="1"/>
</dbReference>
<dbReference type="InterPro" id="IPR027558">
    <property type="entry name" value="Pre_pil_HX9DG_C"/>
</dbReference>
<dbReference type="NCBIfam" id="TIGR02532">
    <property type="entry name" value="IV_pilin_GFxxxE"/>
    <property type="match status" value="1"/>
</dbReference>
<dbReference type="SUPFAM" id="SSF54523">
    <property type="entry name" value="Pili subunits"/>
    <property type="match status" value="1"/>
</dbReference>
<evidence type="ECO:0000313" key="3">
    <source>
        <dbReference type="EMBL" id="HGT39361.1"/>
    </source>
</evidence>
<dbReference type="Gene3D" id="3.30.700.10">
    <property type="entry name" value="Glycoprotein, Type 4 Pilin"/>
    <property type="match status" value="1"/>
</dbReference>
<dbReference type="NCBIfam" id="TIGR04294">
    <property type="entry name" value="pre_pil_HX9DG"/>
    <property type="match status" value="1"/>
</dbReference>
<dbReference type="AlphaFoldDB" id="A0A7C4QI12"/>
<gene>
    <name evidence="3" type="ORF">ENS64_08895</name>
</gene>